<dbReference type="Pfam" id="PF03060">
    <property type="entry name" value="NMO"/>
    <property type="match status" value="1"/>
</dbReference>
<dbReference type="AlphaFoldDB" id="A0AAW9RSK3"/>
<dbReference type="InterPro" id="IPR004136">
    <property type="entry name" value="NMO"/>
</dbReference>
<feature type="transmembrane region" description="Helical" evidence="6">
    <location>
        <begin position="20"/>
        <end position="38"/>
    </location>
</feature>
<dbReference type="EC" id="1.13.12.-" evidence="7"/>
<evidence type="ECO:0000256" key="5">
    <source>
        <dbReference type="ARBA" id="ARBA00023033"/>
    </source>
</evidence>
<evidence type="ECO:0000313" key="7">
    <source>
        <dbReference type="EMBL" id="MEN7546572.1"/>
    </source>
</evidence>
<dbReference type="InterPro" id="IPR013785">
    <property type="entry name" value="Aldolase_TIM"/>
</dbReference>
<dbReference type="PANTHER" id="PTHR42747">
    <property type="entry name" value="NITRONATE MONOOXYGENASE-RELATED"/>
    <property type="match status" value="1"/>
</dbReference>
<dbReference type="GO" id="GO:0018580">
    <property type="term" value="F:nitronate monooxygenase activity"/>
    <property type="evidence" value="ECO:0007669"/>
    <property type="project" value="InterPro"/>
</dbReference>
<sequence>MKMEKIDTTLTRMLGIRYPIIMAPMFLVSNTAMSIAAIQQGITAAIPALNYRTEEEFKSAIRQIKAQAKGPIGINLIVNKSNFRMKKDLQTCLDLHVDFIITSLGSPKEVIRACKKEGIKVFCDVTEETYGRKVEDLGADALIAVNNQAGGHAGKLSPEELISILIKTCEIPVISAGGVGNGQQWKKVLELGACGVSMGSPFIASHEAAVSQEYKEAIVQYGAKDIVMTTKLSGTPCTVINTPYVQKVGTDQSWLEKLLNNNKKLKKFAKMLTFRKGMKSLEKAAFNTTYKTVWCAGPSIEFVKEIRPVSEIIAAMVEEYEAVPQ</sequence>
<keyword evidence="6" id="KW-1133">Transmembrane helix</keyword>
<name>A0AAW9RSK3_9BACT</name>
<dbReference type="CDD" id="cd04730">
    <property type="entry name" value="NPD_like"/>
    <property type="match status" value="1"/>
</dbReference>
<evidence type="ECO:0000256" key="2">
    <source>
        <dbReference type="ARBA" id="ARBA00022630"/>
    </source>
</evidence>
<evidence type="ECO:0000256" key="6">
    <source>
        <dbReference type="SAM" id="Phobius"/>
    </source>
</evidence>
<keyword evidence="6" id="KW-0812">Transmembrane</keyword>
<evidence type="ECO:0000256" key="4">
    <source>
        <dbReference type="ARBA" id="ARBA00023002"/>
    </source>
</evidence>
<accession>A0AAW9RSK3</accession>
<organism evidence="7 8">
    <name type="scientific">Rapidithrix thailandica</name>
    <dbReference type="NCBI Taxonomy" id="413964"/>
    <lineage>
        <taxon>Bacteria</taxon>
        <taxon>Pseudomonadati</taxon>
        <taxon>Bacteroidota</taxon>
        <taxon>Cytophagia</taxon>
        <taxon>Cytophagales</taxon>
        <taxon>Flammeovirgaceae</taxon>
        <taxon>Rapidithrix</taxon>
    </lineage>
</organism>
<dbReference type="PANTHER" id="PTHR42747:SF4">
    <property type="entry name" value="BLR1330 PROTEIN"/>
    <property type="match status" value="1"/>
</dbReference>
<gene>
    <name evidence="7" type="ORF">AAG747_01555</name>
</gene>
<dbReference type="SUPFAM" id="SSF51412">
    <property type="entry name" value="Inosine monophosphate dehydrogenase (IMPDH)"/>
    <property type="match status" value="1"/>
</dbReference>
<keyword evidence="6" id="KW-0472">Membrane</keyword>
<keyword evidence="5 7" id="KW-0503">Monooxygenase</keyword>
<keyword evidence="2" id="KW-0285">Flavoprotein</keyword>
<comment type="similarity">
    <text evidence="1">Belongs to the nitronate monooxygenase family. NMO class I subfamily.</text>
</comment>
<evidence type="ECO:0000256" key="1">
    <source>
        <dbReference type="ARBA" id="ARBA00009881"/>
    </source>
</evidence>
<comment type="caution">
    <text evidence="7">The sequence shown here is derived from an EMBL/GenBank/DDBJ whole genome shotgun (WGS) entry which is preliminary data.</text>
</comment>
<keyword evidence="4 7" id="KW-0560">Oxidoreductase</keyword>
<protein>
    <submittedName>
        <fullName evidence="7">Nitronate monooxygenase</fullName>
        <ecNumber evidence="7">1.13.12.-</ecNumber>
    </submittedName>
</protein>
<dbReference type="Proteomes" id="UP001403385">
    <property type="component" value="Unassembled WGS sequence"/>
</dbReference>
<dbReference type="Gene3D" id="3.20.20.70">
    <property type="entry name" value="Aldolase class I"/>
    <property type="match status" value="1"/>
</dbReference>
<evidence type="ECO:0000313" key="8">
    <source>
        <dbReference type="Proteomes" id="UP001403385"/>
    </source>
</evidence>
<dbReference type="EMBL" id="JBDKWZ010000001">
    <property type="protein sequence ID" value="MEN7546572.1"/>
    <property type="molecule type" value="Genomic_DNA"/>
</dbReference>
<keyword evidence="8" id="KW-1185">Reference proteome</keyword>
<proteinExistence type="inferred from homology"/>
<reference evidence="7 8" key="1">
    <citation type="submission" date="2024-04" db="EMBL/GenBank/DDBJ databases">
        <title>Novel genus in family Flammeovirgaceae.</title>
        <authorList>
            <person name="Nguyen T.H."/>
            <person name="Vuong T.Q."/>
            <person name="Le H."/>
            <person name="Kim S.-G."/>
        </authorList>
    </citation>
    <scope>NUCLEOTIDE SEQUENCE [LARGE SCALE GENOMIC DNA]</scope>
    <source>
        <strain evidence="7 8">JCM 23209</strain>
    </source>
</reference>
<dbReference type="RefSeq" id="WP_346819356.1">
    <property type="nucleotide sequence ID" value="NZ_JBDKWZ010000001.1"/>
</dbReference>
<keyword evidence="3" id="KW-0288">FMN</keyword>
<evidence type="ECO:0000256" key="3">
    <source>
        <dbReference type="ARBA" id="ARBA00022643"/>
    </source>
</evidence>